<organism evidence="2 3">
    <name type="scientific">Tetradesmus obliquus</name>
    <name type="common">Green alga</name>
    <name type="synonym">Acutodesmus obliquus</name>
    <dbReference type="NCBI Taxonomy" id="3088"/>
    <lineage>
        <taxon>Eukaryota</taxon>
        <taxon>Viridiplantae</taxon>
        <taxon>Chlorophyta</taxon>
        <taxon>core chlorophytes</taxon>
        <taxon>Chlorophyceae</taxon>
        <taxon>CS clade</taxon>
        <taxon>Sphaeropleales</taxon>
        <taxon>Scenedesmaceae</taxon>
        <taxon>Tetradesmus</taxon>
    </lineage>
</organism>
<sequence>MSGYIGSKLTDEDAQRVAEFERSADPNDREQQALLDEMRQQLKKLQDLKKNEDPRLSFCTPEFKDAQRTFTDAFKRNFGNPVEWALVKEYPWSTPQLRKVDQQQQ</sequence>
<dbReference type="EMBL" id="CP126217">
    <property type="protein sequence ID" value="WIA19453.1"/>
    <property type="molecule type" value="Genomic_DNA"/>
</dbReference>
<name>A0ABY8UDA0_TETOB</name>
<evidence type="ECO:0000256" key="1">
    <source>
        <dbReference type="SAM" id="MobiDB-lite"/>
    </source>
</evidence>
<evidence type="ECO:0000313" key="3">
    <source>
        <dbReference type="Proteomes" id="UP001244341"/>
    </source>
</evidence>
<dbReference type="Proteomes" id="UP001244341">
    <property type="component" value="Chromosome 10b"/>
</dbReference>
<reference evidence="2 3" key="1">
    <citation type="submission" date="2023-05" db="EMBL/GenBank/DDBJ databases">
        <title>A 100% complete, gapless, phased diploid assembly of the Scenedesmus obliquus UTEX 3031 genome.</title>
        <authorList>
            <person name="Biondi T.C."/>
            <person name="Hanschen E.R."/>
            <person name="Kwon T."/>
            <person name="Eng W."/>
            <person name="Kruse C.P.S."/>
            <person name="Koehler S.I."/>
            <person name="Kunde Y."/>
            <person name="Gleasner C.D."/>
            <person name="You Mak K.T."/>
            <person name="Polle J."/>
            <person name="Hovde B.T."/>
            <person name="Starkenburg S.R."/>
        </authorList>
    </citation>
    <scope>NUCLEOTIDE SEQUENCE [LARGE SCALE GENOMIC DNA]</scope>
    <source>
        <strain evidence="2 3">DOE0152z</strain>
    </source>
</reference>
<proteinExistence type="predicted"/>
<gene>
    <name evidence="2" type="ORF">OEZ85_004067</name>
</gene>
<feature type="region of interest" description="Disordered" evidence="1">
    <location>
        <begin position="1"/>
        <end position="30"/>
    </location>
</feature>
<feature type="compositionally biased region" description="Basic and acidic residues" evidence="1">
    <location>
        <begin position="9"/>
        <end position="30"/>
    </location>
</feature>
<protein>
    <submittedName>
        <fullName evidence="2">Uncharacterized protein</fullName>
    </submittedName>
</protein>
<keyword evidence="3" id="KW-1185">Reference proteome</keyword>
<evidence type="ECO:0000313" key="2">
    <source>
        <dbReference type="EMBL" id="WIA19453.1"/>
    </source>
</evidence>
<accession>A0ABY8UDA0</accession>